<dbReference type="Gene3D" id="3.40.50.1000">
    <property type="entry name" value="HAD superfamily/HAD-like"/>
    <property type="match status" value="1"/>
</dbReference>
<accession>A0A6C0JLX0</accession>
<evidence type="ECO:0000256" key="1">
    <source>
        <dbReference type="ARBA" id="ARBA00022729"/>
    </source>
</evidence>
<dbReference type="AlphaFoldDB" id="A0A6C0JLX0"/>
<dbReference type="Pfam" id="PF11019">
    <property type="entry name" value="DUF2608"/>
    <property type="match status" value="1"/>
</dbReference>
<dbReference type="EMBL" id="MN740418">
    <property type="protein sequence ID" value="QHU05766.1"/>
    <property type="molecule type" value="Genomic_DNA"/>
</dbReference>
<keyword evidence="1" id="KW-0732">Signal</keyword>
<dbReference type="InterPro" id="IPR023214">
    <property type="entry name" value="HAD_sf"/>
</dbReference>
<reference evidence="2" key="1">
    <citation type="journal article" date="2020" name="Nature">
        <title>Giant virus diversity and host interactions through global metagenomics.</title>
        <authorList>
            <person name="Schulz F."/>
            <person name="Roux S."/>
            <person name="Paez-Espino D."/>
            <person name="Jungbluth S."/>
            <person name="Walsh D.A."/>
            <person name="Denef V.J."/>
            <person name="McMahon K.D."/>
            <person name="Konstantinidis K.T."/>
            <person name="Eloe-Fadrosh E.A."/>
            <person name="Kyrpides N.C."/>
            <person name="Woyke T."/>
        </authorList>
    </citation>
    <scope>NUCLEOTIDE SEQUENCE</scope>
    <source>
        <strain evidence="2">GVMAG-M-3300027736-24</strain>
    </source>
</reference>
<proteinExistence type="predicted"/>
<dbReference type="InterPro" id="IPR022565">
    <property type="entry name" value="DUF2608"/>
</dbReference>
<sequence>MSNYNYYTKITNYDQIVVQDDTLLVMDFDETIIHYPYINSNWWGDTSAEYAKKDPETAEKNTYNDWMDIIIKHKARMLDEEEFSKLLLLVKNTNSTIVIVTARHNRLTRLTYNELNDCGIYNNIEEVYFSNKKGLTVKKIKHNHKHIVFVDDKLSNINDVKYYNPSATVYHMNHINL</sequence>
<organism evidence="2">
    <name type="scientific">viral metagenome</name>
    <dbReference type="NCBI Taxonomy" id="1070528"/>
    <lineage>
        <taxon>unclassified sequences</taxon>
        <taxon>metagenomes</taxon>
        <taxon>organismal metagenomes</taxon>
    </lineage>
</organism>
<evidence type="ECO:0008006" key="3">
    <source>
        <dbReference type="Google" id="ProtNLM"/>
    </source>
</evidence>
<name>A0A6C0JLX0_9ZZZZ</name>
<evidence type="ECO:0000313" key="2">
    <source>
        <dbReference type="EMBL" id="QHU05766.1"/>
    </source>
</evidence>
<dbReference type="SUPFAM" id="SSF56784">
    <property type="entry name" value="HAD-like"/>
    <property type="match status" value="1"/>
</dbReference>
<dbReference type="InterPro" id="IPR036412">
    <property type="entry name" value="HAD-like_sf"/>
</dbReference>
<protein>
    <recommendedName>
        <fullName evidence="3">FCP1 homology domain-containing protein</fullName>
    </recommendedName>
</protein>